<proteinExistence type="predicted"/>
<sequence length="178" mass="19977">MRAPFLTFCFLASTGAAASNTTVAHNESGAIESHFPPTQWGFQRVQVVDNKIVNRYDAYLSLWSGIVHTERWDGLGGKGWVIMGSTNDKIDMLRHAWDNQCLDAYLVPGDNYPRLHGYACDRNNENQHWNFVLSQQAGDWTRICHKKYASYCLGANSWGGDAFMTSYSDTAAQFVSVP</sequence>
<name>A0A0A7CPK0_ACHHY</name>
<dbReference type="PROSITE" id="PS50231">
    <property type="entry name" value="RICIN_B_LECTIN"/>
    <property type="match status" value="1"/>
</dbReference>
<dbReference type="EMBL" id="KM038908">
    <property type="protein sequence ID" value="AIG56369.1"/>
    <property type="molecule type" value="Genomic_DNA"/>
</dbReference>
<dbReference type="Gene3D" id="2.80.10.50">
    <property type="match status" value="1"/>
</dbReference>
<protein>
    <submittedName>
        <fullName evidence="2">Secreted protein</fullName>
    </submittedName>
</protein>
<keyword evidence="4" id="KW-1185">Reference proteome</keyword>
<evidence type="ECO:0000313" key="2">
    <source>
        <dbReference type="EMBL" id="AIG56369.1"/>
    </source>
</evidence>
<keyword evidence="1" id="KW-0732">Signal</keyword>
<dbReference type="InterPro" id="IPR035992">
    <property type="entry name" value="Ricin_B-like_lectins"/>
</dbReference>
<dbReference type="EMBL" id="JNBR01001935">
    <property type="protein sequence ID" value="OQR84102.1"/>
    <property type="molecule type" value="Genomic_DNA"/>
</dbReference>
<evidence type="ECO:0000256" key="1">
    <source>
        <dbReference type="SAM" id="SignalP"/>
    </source>
</evidence>
<gene>
    <name evidence="3" type="ORF">ACHHYP_13888</name>
</gene>
<dbReference type="AlphaFoldDB" id="A0A0A7CPK0"/>
<accession>A0A0A7CPK0</accession>
<dbReference type="SUPFAM" id="SSF50370">
    <property type="entry name" value="Ricin B-like lectins"/>
    <property type="match status" value="1"/>
</dbReference>
<feature type="signal peptide" evidence="1">
    <location>
        <begin position="1"/>
        <end position="18"/>
    </location>
</feature>
<organism evidence="2">
    <name type="scientific">Achlya hypogyna</name>
    <name type="common">Oomycete</name>
    <name type="synonym">Protoachlya hypogyna</name>
    <dbReference type="NCBI Taxonomy" id="1202772"/>
    <lineage>
        <taxon>Eukaryota</taxon>
        <taxon>Sar</taxon>
        <taxon>Stramenopiles</taxon>
        <taxon>Oomycota</taxon>
        <taxon>Saprolegniomycetes</taxon>
        <taxon>Saprolegniales</taxon>
        <taxon>Achlyaceae</taxon>
        <taxon>Achlya</taxon>
    </lineage>
</organism>
<feature type="chain" id="PRO_5002026035" evidence="1">
    <location>
        <begin position="19"/>
        <end position="178"/>
    </location>
</feature>
<evidence type="ECO:0000313" key="3">
    <source>
        <dbReference type="EMBL" id="OQR84102.1"/>
    </source>
</evidence>
<reference evidence="2 4" key="1">
    <citation type="journal article" date="2014" name="Genome Biol. Evol.">
        <title>The secreted proteins of Achlya hypogyna and Thraustotheca clavata identify the ancestral oomycete secretome and reveal gene acquisitions by horizontal gene transfer.</title>
        <authorList>
            <person name="Misner I."/>
            <person name="Blouin N."/>
            <person name="Leonard G."/>
            <person name="Richards T.A."/>
            <person name="Lane C.E."/>
        </authorList>
    </citation>
    <scope>NUCLEOTIDE SEQUENCE</scope>
    <source>
        <strain evidence="2 4">ATCC 48635</strain>
    </source>
</reference>
<evidence type="ECO:0000313" key="4">
    <source>
        <dbReference type="Proteomes" id="UP000243579"/>
    </source>
</evidence>
<dbReference type="Proteomes" id="UP000243579">
    <property type="component" value="Unassembled WGS sequence"/>
</dbReference>